<evidence type="ECO:0000259" key="7">
    <source>
        <dbReference type="Pfam" id="PF09864"/>
    </source>
</evidence>
<dbReference type="Proteomes" id="UP000219669">
    <property type="component" value="Unassembled WGS sequence"/>
</dbReference>
<keyword evidence="3" id="KW-0564">Palmitate</keyword>
<sequence>MQKRVLCLIASALALAACTHPQAPVSTSTSATPTPTVAAPDNRPIGAPNAATQAPDQVFSCRNGATLTVRHNVGTDKIRLFVNTIESSTILSAAPAGSGVRYTNDNGFYNRPTEFHFKGKEGNFSFQDPYGNKVNTTCRSK</sequence>
<feature type="compositionally biased region" description="Low complexity" evidence="5">
    <location>
        <begin position="23"/>
        <end position="40"/>
    </location>
</feature>
<dbReference type="AlphaFoldDB" id="A0A286EF32"/>
<keyword evidence="9" id="KW-1185">Reference proteome</keyword>
<dbReference type="SUPFAM" id="SSF141488">
    <property type="entry name" value="YdhA-like"/>
    <property type="match status" value="1"/>
</dbReference>
<evidence type="ECO:0000256" key="1">
    <source>
        <dbReference type="ARBA" id="ARBA00022729"/>
    </source>
</evidence>
<evidence type="ECO:0000313" key="9">
    <source>
        <dbReference type="Proteomes" id="UP000219669"/>
    </source>
</evidence>
<feature type="domain" description="C-type lysozyme inhibitor" evidence="7">
    <location>
        <begin position="59"/>
        <end position="128"/>
    </location>
</feature>
<dbReference type="EMBL" id="OCNF01000016">
    <property type="protein sequence ID" value="SOD69525.1"/>
    <property type="molecule type" value="Genomic_DNA"/>
</dbReference>
<name>A0A286EF32_9NEIS</name>
<feature type="signal peptide" evidence="6">
    <location>
        <begin position="1"/>
        <end position="23"/>
    </location>
</feature>
<dbReference type="InterPro" id="IPR018660">
    <property type="entry name" value="MliC"/>
</dbReference>
<accession>A0A286EF32</accession>
<protein>
    <submittedName>
        <fullName evidence="8">Membrane-bound lysozyme-inhibitor of c-type lysozyme</fullName>
    </submittedName>
</protein>
<evidence type="ECO:0000256" key="6">
    <source>
        <dbReference type="SAM" id="SignalP"/>
    </source>
</evidence>
<evidence type="ECO:0000256" key="2">
    <source>
        <dbReference type="ARBA" id="ARBA00023136"/>
    </source>
</evidence>
<keyword evidence="1 6" id="KW-0732">Signal</keyword>
<feature type="region of interest" description="Disordered" evidence="5">
    <location>
        <begin position="23"/>
        <end position="53"/>
    </location>
</feature>
<feature type="chain" id="PRO_5013216500" evidence="6">
    <location>
        <begin position="24"/>
        <end position="141"/>
    </location>
</feature>
<evidence type="ECO:0000256" key="3">
    <source>
        <dbReference type="ARBA" id="ARBA00023139"/>
    </source>
</evidence>
<keyword evidence="4" id="KW-0449">Lipoprotein</keyword>
<evidence type="ECO:0000256" key="5">
    <source>
        <dbReference type="SAM" id="MobiDB-lite"/>
    </source>
</evidence>
<dbReference type="RefSeq" id="WP_179655864.1">
    <property type="nucleotide sequence ID" value="NZ_CP083931.1"/>
</dbReference>
<dbReference type="PROSITE" id="PS51257">
    <property type="entry name" value="PROKAR_LIPOPROTEIN"/>
    <property type="match status" value="1"/>
</dbReference>
<keyword evidence="2" id="KW-0472">Membrane</keyword>
<organism evidence="8 9">
    <name type="scientific">Alysiella filiformis DSM 16848</name>
    <dbReference type="NCBI Taxonomy" id="1120981"/>
    <lineage>
        <taxon>Bacteria</taxon>
        <taxon>Pseudomonadati</taxon>
        <taxon>Pseudomonadota</taxon>
        <taxon>Betaproteobacteria</taxon>
        <taxon>Neisseriales</taxon>
        <taxon>Neisseriaceae</taxon>
        <taxon>Alysiella</taxon>
    </lineage>
</organism>
<dbReference type="Gene3D" id="2.40.128.200">
    <property type="match status" value="1"/>
</dbReference>
<dbReference type="Pfam" id="PF09864">
    <property type="entry name" value="MliC"/>
    <property type="match status" value="1"/>
</dbReference>
<evidence type="ECO:0000313" key="8">
    <source>
        <dbReference type="EMBL" id="SOD69525.1"/>
    </source>
</evidence>
<evidence type="ECO:0000256" key="4">
    <source>
        <dbReference type="ARBA" id="ARBA00023288"/>
    </source>
</evidence>
<gene>
    <name evidence="8" type="ORF">SAMN02746062_01720</name>
</gene>
<reference evidence="8 9" key="1">
    <citation type="submission" date="2017-09" db="EMBL/GenBank/DDBJ databases">
        <authorList>
            <person name="Ehlers B."/>
            <person name="Leendertz F.H."/>
        </authorList>
    </citation>
    <scope>NUCLEOTIDE SEQUENCE [LARGE SCALE GENOMIC DNA]</scope>
    <source>
        <strain evidence="8 9">DSM 16848</strain>
    </source>
</reference>
<proteinExistence type="predicted"/>
<dbReference type="InterPro" id="IPR036328">
    <property type="entry name" value="MliC_sf"/>
</dbReference>